<dbReference type="InterPro" id="IPR036264">
    <property type="entry name" value="Bact_exopeptidase_dim_dom"/>
</dbReference>
<dbReference type="InterPro" id="IPR011650">
    <property type="entry name" value="Peptidase_M20_dimer"/>
</dbReference>
<dbReference type="SUPFAM" id="SSF53187">
    <property type="entry name" value="Zn-dependent exopeptidases"/>
    <property type="match status" value="1"/>
</dbReference>
<dbReference type="EMBL" id="VLTK01000010">
    <property type="protein sequence ID" value="TSI13893.1"/>
    <property type="molecule type" value="Genomic_DNA"/>
</dbReference>
<dbReference type="GO" id="GO:0005737">
    <property type="term" value="C:cytoplasm"/>
    <property type="evidence" value="ECO:0007669"/>
    <property type="project" value="TreeGrafter"/>
</dbReference>
<dbReference type="Gene3D" id="3.30.70.360">
    <property type="match status" value="1"/>
</dbReference>
<dbReference type="PIRSF" id="PIRSF037227">
    <property type="entry name" value="Aminobenzoyl-glu_utiliz_pB"/>
    <property type="match status" value="1"/>
</dbReference>
<dbReference type="SUPFAM" id="SSF55031">
    <property type="entry name" value="Bacterial exopeptidase dimerisation domain"/>
    <property type="match status" value="1"/>
</dbReference>
<accession>A0A556C8W4</accession>
<dbReference type="GO" id="GO:0016805">
    <property type="term" value="F:dipeptidase activity"/>
    <property type="evidence" value="ECO:0007669"/>
    <property type="project" value="TreeGrafter"/>
</dbReference>
<protein>
    <submittedName>
        <fullName evidence="3">Amidohydrolase</fullName>
    </submittedName>
</protein>
<dbReference type="Proteomes" id="UP000316406">
    <property type="component" value="Unassembled WGS sequence"/>
</dbReference>
<feature type="domain" description="Peptidase M20 dimerisation" evidence="2">
    <location>
        <begin position="208"/>
        <end position="294"/>
    </location>
</feature>
<comment type="caution">
    <text evidence="3">The sequence shown here is derived from an EMBL/GenBank/DDBJ whole genome shotgun (WGS) entry which is preliminary data.</text>
</comment>
<dbReference type="PANTHER" id="PTHR30575">
    <property type="entry name" value="PEPTIDASE M20"/>
    <property type="match status" value="1"/>
</dbReference>
<evidence type="ECO:0000256" key="1">
    <source>
        <dbReference type="SAM" id="MobiDB-lite"/>
    </source>
</evidence>
<dbReference type="GO" id="GO:0071713">
    <property type="term" value="F:para-aminobenzoyl-glutamate hydrolase activity"/>
    <property type="evidence" value="ECO:0007669"/>
    <property type="project" value="TreeGrafter"/>
</dbReference>
<dbReference type="InterPro" id="IPR017145">
    <property type="entry name" value="Aminobenzoyl-glu_utiliz_pB"/>
</dbReference>
<dbReference type="Gene3D" id="3.40.630.10">
    <property type="entry name" value="Zn peptidases"/>
    <property type="match status" value="1"/>
</dbReference>
<dbReference type="OrthoDB" id="9781032at2"/>
<feature type="compositionally biased region" description="Basic and acidic residues" evidence="1">
    <location>
        <begin position="487"/>
        <end position="496"/>
    </location>
</feature>
<proteinExistence type="predicted"/>
<sequence length="496" mass="52852">MSADPTTPIRQPLEAEHLDAIVERADAAASEFTAMADSIWDDPEMRWEEFRAQDKHQAAARAHGFTITEAVGGIPTAFSAHRGTSGPIIAFLGEYDALADISQEAGNPERTPDPANTSGDGHGCHHHLLGSGALMAAVITAEYFEAAGIEAQVRYYGCPAEEAAAGKTFMVQSGAFDDVDAAVTWHPFPTTSARQHLTLSYSQVYFHYTGLAAHAGAMPHLGRSALDAVELLNVGTNFLREHMPDSARVHYAITDAGGRSANVVQAHASVYYVVRAEDTRQMQDLYERVVKIARGAELMTETELEIEFDGACAEVLPNEALEQALDGVLNQLGPVPFDAEDQAAAAVFAVSLDDRAIAEAKRNVGWAADDQRAIHDDIAPFHPDMPRSQGTGSTDVGDVSWVVPTVQISSSTAALGTPFHAWQTVAQGKLPSAHKGMIHAAKSMAATATAIASNPQLLADAQREHGQIMAKTPYLPPIPDGVVAPPLRKDGRSAGQ</sequence>
<dbReference type="GO" id="GO:0046657">
    <property type="term" value="P:folic acid catabolic process"/>
    <property type="evidence" value="ECO:0007669"/>
    <property type="project" value="TreeGrafter"/>
</dbReference>
<dbReference type="RefSeq" id="WP_143923629.1">
    <property type="nucleotide sequence ID" value="NZ_VLTK01000010.1"/>
</dbReference>
<dbReference type="InterPro" id="IPR017439">
    <property type="entry name" value="Amidohydrolase"/>
</dbReference>
<dbReference type="InterPro" id="IPR052030">
    <property type="entry name" value="Peptidase_M20/M20A_hydrolases"/>
</dbReference>
<dbReference type="Pfam" id="PF07687">
    <property type="entry name" value="M20_dimer"/>
    <property type="match status" value="1"/>
</dbReference>
<keyword evidence="3" id="KW-0378">Hydrolase</keyword>
<evidence type="ECO:0000313" key="4">
    <source>
        <dbReference type="Proteomes" id="UP000316406"/>
    </source>
</evidence>
<feature type="region of interest" description="Disordered" evidence="1">
    <location>
        <begin position="471"/>
        <end position="496"/>
    </location>
</feature>
<evidence type="ECO:0000259" key="2">
    <source>
        <dbReference type="Pfam" id="PF07687"/>
    </source>
</evidence>
<dbReference type="NCBIfam" id="TIGR01891">
    <property type="entry name" value="amidohydrolases"/>
    <property type="match status" value="1"/>
</dbReference>
<dbReference type="PANTHER" id="PTHR30575:SF0">
    <property type="entry name" value="XAA-ARG DIPEPTIDASE"/>
    <property type="match status" value="1"/>
</dbReference>
<gene>
    <name evidence="3" type="ORF">FO013_16365</name>
</gene>
<keyword evidence="4" id="KW-1185">Reference proteome</keyword>
<organism evidence="3 4">
    <name type="scientific">Brevibacterium aurantiacum</name>
    <dbReference type="NCBI Taxonomy" id="273384"/>
    <lineage>
        <taxon>Bacteria</taxon>
        <taxon>Bacillati</taxon>
        <taxon>Actinomycetota</taxon>
        <taxon>Actinomycetes</taxon>
        <taxon>Micrococcales</taxon>
        <taxon>Brevibacteriaceae</taxon>
        <taxon>Brevibacterium</taxon>
    </lineage>
</organism>
<name>A0A556C8W4_BREAU</name>
<evidence type="ECO:0000313" key="3">
    <source>
        <dbReference type="EMBL" id="TSI13893.1"/>
    </source>
</evidence>
<reference evidence="3 4" key="1">
    <citation type="submission" date="2019-07" db="EMBL/GenBank/DDBJ databases">
        <title>Draft genome sequence of Brevibacterium aurantiacum XU54 isolated from Xinjiang China.</title>
        <authorList>
            <person name="Xu X."/>
        </authorList>
    </citation>
    <scope>NUCLEOTIDE SEQUENCE [LARGE SCALE GENOMIC DNA]</scope>
    <source>
        <strain evidence="3 4">XU54</strain>
    </source>
</reference>
<dbReference type="FunFam" id="3.30.70.360:FF:000004">
    <property type="entry name" value="Peptidase M20 domain-containing protein 2"/>
    <property type="match status" value="1"/>
</dbReference>
<feature type="region of interest" description="Disordered" evidence="1">
    <location>
        <begin position="104"/>
        <end position="123"/>
    </location>
</feature>
<dbReference type="AlphaFoldDB" id="A0A556C8W4"/>